<gene>
    <name evidence="3" type="ORF">ACJRO7_001243</name>
</gene>
<comment type="caution">
    <text evidence="3">The sequence shown here is derived from an EMBL/GenBank/DDBJ whole genome shotgun (WGS) entry which is preliminary data.</text>
</comment>
<name>A0ABD3LQA5_EUCGL</name>
<dbReference type="InterPro" id="IPR006121">
    <property type="entry name" value="HMA_dom"/>
</dbReference>
<evidence type="ECO:0000256" key="1">
    <source>
        <dbReference type="SAM" id="MobiDB-lite"/>
    </source>
</evidence>
<feature type="region of interest" description="Disordered" evidence="1">
    <location>
        <begin position="30"/>
        <end position="55"/>
    </location>
</feature>
<dbReference type="CDD" id="cd00371">
    <property type="entry name" value="HMA"/>
    <property type="match status" value="1"/>
</dbReference>
<dbReference type="InterPro" id="IPR044594">
    <property type="entry name" value="HIPP01/3/5/6"/>
</dbReference>
<evidence type="ECO:0000259" key="2">
    <source>
        <dbReference type="PROSITE" id="PS50846"/>
    </source>
</evidence>
<protein>
    <recommendedName>
        <fullName evidence="2">HMA domain-containing protein</fullName>
    </recommendedName>
</protein>
<reference evidence="3 4" key="1">
    <citation type="submission" date="2024-11" db="EMBL/GenBank/DDBJ databases">
        <title>Chromosome-level genome assembly of Eucalyptus globulus Labill. provides insights into its genome evolution.</title>
        <authorList>
            <person name="Li X."/>
        </authorList>
    </citation>
    <scope>NUCLEOTIDE SEQUENCE [LARGE SCALE GENOMIC DNA]</scope>
    <source>
        <strain evidence="3">CL2024</strain>
        <tissue evidence="3">Fresh tender leaves</tissue>
    </source>
</reference>
<dbReference type="PANTHER" id="PTHR46413:SF1">
    <property type="entry name" value="HEAVY METAL-ASSOCIATED ISOPRENYLATED PLANT PROTEIN 6"/>
    <property type="match status" value="1"/>
</dbReference>
<proteinExistence type="predicted"/>
<accession>A0ABD3LQA5</accession>
<dbReference type="Pfam" id="PF00403">
    <property type="entry name" value="HMA"/>
    <property type="match status" value="1"/>
</dbReference>
<dbReference type="PANTHER" id="PTHR46413">
    <property type="entry name" value="HEAVY METAL-ASSOCIATED ISOPRENYLATED PLANT PROTEIN 6"/>
    <property type="match status" value="1"/>
</dbReference>
<organism evidence="3 4">
    <name type="scientific">Eucalyptus globulus</name>
    <name type="common">Tasmanian blue gum</name>
    <dbReference type="NCBI Taxonomy" id="34317"/>
    <lineage>
        <taxon>Eukaryota</taxon>
        <taxon>Viridiplantae</taxon>
        <taxon>Streptophyta</taxon>
        <taxon>Embryophyta</taxon>
        <taxon>Tracheophyta</taxon>
        <taxon>Spermatophyta</taxon>
        <taxon>Magnoliopsida</taxon>
        <taxon>eudicotyledons</taxon>
        <taxon>Gunneridae</taxon>
        <taxon>Pentapetalae</taxon>
        <taxon>rosids</taxon>
        <taxon>malvids</taxon>
        <taxon>Myrtales</taxon>
        <taxon>Myrtaceae</taxon>
        <taxon>Myrtoideae</taxon>
        <taxon>Eucalypteae</taxon>
        <taxon>Eucalyptus</taxon>
    </lineage>
</organism>
<evidence type="ECO:0000313" key="4">
    <source>
        <dbReference type="Proteomes" id="UP001634007"/>
    </source>
</evidence>
<dbReference type="AlphaFoldDB" id="A0ABD3LQA5"/>
<keyword evidence="4" id="KW-1185">Reference proteome</keyword>
<evidence type="ECO:0000313" key="3">
    <source>
        <dbReference type="EMBL" id="KAL3753964.1"/>
    </source>
</evidence>
<feature type="domain" description="HMA" evidence="2">
    <location>
        <begin position="164"/>
        <end position="227"/>
    </location>
</feature>
<dbReference type="Proteomes" id="UP001634007">
    <property type="component" value="Unassembled WGS sequence"/>
</dbReference>
<dbReference type="PROSITE" id="PS50846">
    <property type="entry name" value="HMA_2"/>
    <property type="match status" value="1"/>
</dbReference>
<dbReference type="EMBL" id="JBJKBG010000001">
    <property type="protein sequence ID" value="KAL3753964.1"/>
    <property type="molecule type" value="Genomic_DNA"/>
</dbReference>
<dbReference type="SUPFAM" id="SSF55008">
    <property type="entry name" value="HMA, heavy metal-associated domain"/>
    <property type="match status" value="1"/>
</dbReference>
<dbReference type="InterPro" id="IPR036163">
    <property type="entry name" value="HMA_dom_sf"/>
</dbReference>
<sequence length="270" mass="29646">MGPKQSKFIDLVAKFHFDVDKSAHFCSVDAQADDEEPTGKPGKGNARGSSTKKNSKILGIFSKGRGGGVSKVGKVATGKEGAKDLIIDTLSKKSAVVETLNEAKAEERTQEQRRKKYDQLLSPVQPKSSHESPFNQKKNKTEIIFLLADEIKHSLKRTCLIMRASTMVLRTGLHCDGCIQKIQKCISGYRGVESVAIDASKDQVSVAGVVEMKEFVSYLKDKIKRNVVGVSTRTGVDKENKDKDASYQQYNILYAPVIFSDENPNAGSIM</sequence>
<dbReference type="Gene3D" id="3.30.70.100">
    <property type="match status" value="1"/>
</dbReference>